<feature type="region of interest" description="Disordered" evidence="1">
    <location>
        <begin position="187"/>
        <end position="209"/>
    </location>
</feature>
<comment type="caution">
    <text evidence="3">The sequence shown here is derived from an EMBL/GenBank/DDBJ whole genome shotgun (WGS) entry which is preliminary data.</text>
</comment>
<evidence type="ECO:0000259" key="2">
    <source>
        <dbReference type="Pfam" id="PF01370"/>
    </source>
</evidence>
<dbReference type="SUPFAM" id="SSF51735">
    <property type="entry name" value="NAD(P)-binding Rossmann-fold domains"/>
    <property type="match status" value="1"/>
</dbReference>
<dbReference type="Pfam" id="PF01370">
    <property type="entry name" value="Epimerase"/>
    <property type="match status" value="1"/>
</dbReference>
<dbReference type="InterPro" id="IPR050177">
    <property type="entry name" value="Lipid_A_modif_metabolic_enz"/>
</dbReference>
<dbReference type="CDD" id="cd08946">
    <property type="entry name" value="SDR_e"/>
    <property type="match status" value="1"/>
</dbReference>
<keyword evidence="4" id="KW-1185">Reference proteome</keyword>
<dbReference type="EMBL" id="JAMQOT010000001">
    <property type="protein sequence ID" value="MDF9744761.1"/>
    <property type="molecule type" value="Genomic_DNA"/>
</dbReference>
<feature type="region of interest" description="Disordered" evidence="1">
    <location>
        <begin position="139"/>
        <end position="159"/>
    </location>
</feature>
<sequence length="307" mass="32919">MSQSRTPEFDHDVDTAIVTGATGDVGSWVVDRLADRGVHVVGLDLERPDGVRANAEFRAVDLTEQGPTWETIDEVDPDAVVHLAAMSDPRATPGTRLFENNVTSTYNVLVAAGRAETDVVWTSSQATYGALFSETEWTPDSLPIDETHDRRPEDPYGLSKVCGEETARATARRYGISVTTIRPATIFSPDGDRARPSEDGADLSEEATGGNFGSYVDVRDVARTVEAALASDHEGHEAVLAVADENYLGRPTAELVEAVCGELPADCDLEGRESALSNAKAAALLDWTPAYSWHDGGTDESSGPIWV</sequence>
<dbReference type="PANTHER" id="PTHR43245:SF55">
    <property type="entry name" value="NAD(P)-BINDING DOMAIN-CONTAINING PROTEIN"/>
    <property type="match status" value="1"/>
</dbReference>
<dbReference type="InterPro" id="IPR001509">
    <property type="entry name" value="Epimerase_deHydtase"/>
</dbReference>
<evidence type="ECO:0000313" key="3">
    <source>
        <dbReference type="EMBL" id="MDF9744761.1"/>
    </source>
</evidence>
<dbReference type="AlphaFoldDB" id="A0A9Q4L3Q2"/>
<feature type="domain" description="NAD-dependent epimerase/dehydratase" evidence="2">
    <location>
        <begin position="17"/>
        <end position="231"/>
    </location>
</feature>
<evidence type="ECO:0000256" key="1">
    <source>
        <dbReference type="SAM" id="MobiDB-lite"/>
    </source>
</evidence>
<name>A0A9Q4L3Q2_9EURY</name>
<feature type="compositionally biased region" description="Basic and acidic residues" evidence="1">
    <location>
        <begin position="145"/>
        <end position="154"/>
    </location>
</feature>
<accession>A0A9Q4L3Q2</accession>
<dbReference type="RefSeq" id="WP_277520243.1">
    <property type="nucleotide sequence ID" value="NZ_JAMQOT010000001.1"/>
</dbReference>
<gene>
    <name evidence="3" type="ORF">NDI89_04095</name>
</gene>
<proteinExistence type="predicted"/>
<evidence type="ECO:0000313" key="4">
    <source>
        <dbReference type="Proteomes" id="UP001154061"/>
    </source>
</evidence>
<organism evidence="3 4">
    <name type="scientific">Natrinema salsiterrestre</name>
    <dbReference type="NCBI Taxonomy" id="2950540"/>
    <lineage>
        <taxon>Archaea</taxon>
        <taxon>Methanobacteriati</taxon>
        <taxon>Methanobacteriota</taxon>
        <taxon>Stenosarchaea group</taxon>
        <taxon>Halobacteria</taxon>
        <taxon>Halobacteriales</taxon>
        <taxon>Natrialbaceae</taxon>
        <taxon>Natrinema</taxon>
    </lineage>
</organism>
<dbReference type="InterPro" id="IPR036291">
    <property type="entry name" value="NAD(P)-bd_dom_sf"/>
</dbReference>
<dbReference type="Proteomes" id="UP001154061">
    <property type="component" value="Unassembled WGS sequence"/>
</dbReference>
<reference evidence="3" key="1">
    <citation type="submission" date="2022-06" db="EMBL/GenBank/DDBJ databases">
        <title>Natrinema sp. a new haloarchaeum isolate from saline soil.</title>
        <authorList>
            <person name="Strakova D."/>
            <person name="Galisteo C."/>
            <person name="Sanchez-Porro C."/>
            <person name="Ventosa A."/>
        </authorList>
    </citation>
    <scope>NUCLEOTIDE SEQUENCE</scope>
    <source>
        <strain evidence="3">S1CR25-10</strain>
    </source>
</reference>
<dbReference type="Gene3D" id="3.40.50.720">
    <property type="entry name" value="NAD(P)-binding Rossmann-like Domain"/>
    <property type="match status" value="1"/>
</dbReference>
<protein>
    <submittedName>
        <fullName evidence="3">NAD(P)-dependent oxidoreductase</fullName>
    </submittedName>
</protein>
<dbReference type="PANTHER" id="PTHR43245">
    <property type="entry name" value="BIFUNCTIONAL POLYMYXIN RESISTANCE PROTEIN ARNA"/>
    <property type="match status" value="1"/>
</dbReference>